<evidence type="ECO:0000313" key="2">
    <source>
        <dbReference type="Proteomes" id="UP000613030"/>
    </source>
</evidence>
<accession>A0ABS1KYY7</accession>
<gene>
    <name evidence="1" type="ORF">JI741_24355</name>
</gene>
<dbReference type="EMBL" id="JAERRB010000010">
    <property type="protein sequence ID" value="MBL0744388.1"/>
    <property type="molecule type" value="Genomic_DNA"/>
</dbReference>
<protein>
    <submittedName>
        <fullName evidence="1">Uncharacterized protein</fullName>
    </submittedName>
</protein>
<sequence length="171" mass="20019">MNLNNGRFYILDKAVMNTILKDDPQLFTQYKKEQGRGRSSVMFSYVSKYNERHRDEIGRIEKDASVVFYRRAKKERQDSILITTADSAVHKIGPGQIIRLNLMQAVTTLCFDQKCYDVTLNTSFTNYVECSYQDKDNASHAKRVEQQAGEFYIREIESLQERERRRALEGK</sequence>
<name>A0ABS1KYY7_9BACT</name>
<evidence type="ECO:0000313" key="1">
    <source>
        <dbReference type="EMBL" id="MBL0744388.1"/>
    </source>
</evidence>
<dbReference type="RefSeq" id="WP_202014041.1">
    <property type="nucleotide sequence ID" value="NZ_JAERRB010000010.1"/>
</dbReference>
<comment type="caution">
    <text evidence="1">The sequence shown here is derived from an EMBL/GenBank/DDBJ whole genome shotgun (WGS) entry which is preliminary data.</text>
</comment>
<reference evidence="1 2" key="1">
    <citation type="submission" date="2021-01" db="EMBL/GenBank/DDBJ databases">
        <title>Chryseolinea sp. Jin1 Genome sequencing and assembly.</title>
        <authorList>
            <person name="Kim I."/>
        </authorList>
    </citation>
    <scope>NUCLEOTIDE SEQUENCE [LARGE SCALE GENOMIC DNA]</scope>
    <source>
        <strain evidence="1 2">Jin1</strain>
    </source>
</reference>
<proteinExistence type="predicted"/>
<keyword evidence="2" id="KW-1185">Reference proteome</keyword>
<dbReference type="Proteomes" id="UP000613030">
    <property type="component" value="Unassembled WGS sequence"/>
</dbReference>
<organism evidence="1 2">
    <name type="scientific">Chryseolinea lacunae</name>
    <dbReference type="NCBI Taxonomy" id="2801331"/>
    <lineage>
        <taxon>Bacteria</taxon>
        <taxon>Pseudomonadati</taxon>
        <taxon>Bacteroidota</taxon>
        <taxon>Cytophagia</taxon>
        <taxon>Cytophagales</taxon>
        <taxon>Fulvivirgaceae</taxon>
        <taxon>Chryseolinea</taxon>
    </lineage>
</organism>